<dbReference type="GO" id="GO:0005975">
    <property type="term" value="P:carbohydrate metabolic process"/>
    <property type="evidence" value="ECO:0007669"/>
    <property type="project" value="InterPro"/>
</dbReference>
<dbReference type="EMBL" id="SWFS01000478">
    <property type="protein sequence ID" value="KAA8901895.1"/>
    <property type="molecule type" value="Genomic_DNA"/>
</dbReference>
<keyword evidence="13" id="KW-0326">Glycosidase</keyword>
<evidence type="ECO:0000256" key="13">
    <source>
        <dbReference type="ARBA" id="ARBA00023295"/>
    </source>
</evidence>
<reference evidence="23" key="1">
    <citation type="journal article" date="2019" name="G3 (Bethesda)">
        <title>Genome Assemblies of Two Rare Opportunistic Yeast Pathogens: Diutina rugosa (syn. Candida rugosa) and Trichomonascus ciferrii (syn. Candida ciferrii).</title>
        <authorList>
            <person name="Mixao V."/>
            <person name="Saus E."/>
            <person name="Hansen A.P."/>
            <person name="Lass-Florl C."/>
            <person name="Gabaldon T."/>
        </authorList>
    </citation>
    <scope>NUCLEOTIDE SEQUENCE</scope>
    <source>
        <strain evidence="23">CBS 4856</strain>
    </source>
</reference>
<evidence type="ECO:0000313" key="24">
    <source>
        <dbReference type="Proteomes" id="UP000761534"/>
    </source>
</evidence>
<dbReference type="EC" id="3.2.-.-" evidence="17"/>
<dbReference type="GO" id="GO:0008843">
    <property type="term" value="F:endochitinase activity"/>
    <property type="evidence" value="ECO:0007669"/>
    <property type="project" value="UniProtKB-EC"/>
</dbReference>
<evidence type="ECO:0000256" key="1">
    <source>
        <dbReference type="ARBA" id="ARBA00000822"/>
    </source>
</evidence>
<evidence type="ECO:0000256" key="6">
    <source>
        <dbReference type="ARBA" id="ARBA00022679"/>
    </source>
</evidence>
<keyword evidence="8 17" id="KW-0378">Hydrolase</keyword>
<name>A0A642US60_9ASCO</name>
<dbReference type="Proteomes" id="UP000761534">
    <property type="component" value="Unassembled WGS sequence"/>
</dbReference>
<dbReference type="PANTHER" id="PTHR10963">
    <property type="entry name" value="GLYCOSYL HYDROLASE-RELATED"/>
    <property type="match status" value="1"/>
</dbReference>
<proteinExistence type="inferred from homology"/>
<dbReference type="GO" id="GO:0098552">
    <property type="term" value="C:side of membrane"/>
    <property type="evidence" value="ECO:0007669"/>
    <property type="project" value="UniProtKB-KW"/>
</dbReference>
<evidence type="ECO:0000256" key="7">
    <source>
        <dbReference type="ARBA" id="ARBA00022729"/>
    </source>
</evidence>
<evidence type="ECO:0000256" key="19">
    <source>
        <dbReference type="PIRSR" id="PIRSR037299-2"/>
    </source>
</evidence>
<dbReference type="SUPFAM" id="SSF49899">
    <property type="entry name" value="Concanavalin A-like lectins/glucanases"/>
    <property type="match status" value="1"/>
</dbReference>
<keyword evidence="7 21" id="KW-0732">Signal</keyword>
<dbReference type="PIRSF" id="PIRSF037299">
    <property type="entry name" value="Glycosidase_CRH1_prd"/>
    <property type="match status" value="1"/>
</dbReference>
<keyword evidence="11" id="KW-0325">Glycoprotein</keyword>
<dbReference type="FunFam" id="2.60.120.200:FF:000152">
    <property type="entry name" value="Cell wall glucanase"/>
    <property type="match status" value="1"/>
</dbReference>
<evidence type="ECO:0000256" key="14">
    <source>
        <dbReference type="ARBA" id="ARBA00023316"/>
    </source>
</evidence>
<keyword evidence="24" id="KW-1185">Reference proteome</keyword>
<dbReference type="VEuPathDB" id="FungiDB:TRICI_005973"/>
<evidence type="ECO:0000256" key="15">
    <source>
        <dbReference type="ARBA" id="ARBA00038074"/>
    </source>
</evidence>
<dbReference type="InterPro" id="IPR050546">
    <property type="entry name" value="Glycosyl_Hydrlase_16"/>
</dbReference>
<keyword evidence="6" id="KW-0808">Transferase</keyword>
<keyword evidence="12" id="KW-0449">Lipoprotein</keyword>
<dbReference type="OrthoDB" id="4781at2759"/>
<feature type="domain" description="GH16" evidence="22">
    <location>
        <begin position="28"/>
        <end position="247"/>
    </location>
</feature>
<feature type="compositionally biased region" description="Basic and acidic residues" evidence="20">
    <location>
        <begin position="259"/>
        <end position="287"/>
    </location>
</feature>
<feature type="active site" description="Proton donor" evidence="18">
    <location>
        <position position="123"/>
    </location>
</feature>
<dbReference type="PANTHER" id="PTHR10963:SF68">
    <property type="entry name" value="GLYCOSIDASE CRH1-RELATED"/>
    <property type="match status" value="1"/>
</dbReference>
<evidence type="ECO:0000256" key="21">
    <source>
        <dbReference type="SAM" id="SignalP"/>
    </source>
</evidence>
<dbReference type="InterPro" id="IPR000757">
    <property type="entry name" value="Beta-glucanase-like"/>
</dbReference>
<feature type="compositionally biased region" description="Low complexity" evidence="20">
    <location>
        <begin position="347"/>
        <end position="401"/>
    </location>
</feature>
<sequence>MRASQILLSLTAALTTVSAQSSSTCNPTKQSCKPNPALGKTLAIDFRDGESDQFKAAHAGKKISYGKDGADFKIESKGDNPTLQSKFYIMYGHVEAMIKAAPGTGIVSSFVLQSDDLDEIDLEWLGGDTSQVQSNYFSKGDTSTYNRGQFHQIDSPQENFHNYTIEWNDKQTTWYVDGNEIRSLSADNDGGYPQTPMSIRIGSWAGGDPSNPEGTIQWAGGKTNYGDGPFDFYVKSLYVQDYSTGDEYVYKDKSGKADSIEAKGGKVNGNKDTDNEKLDKFHSEVSKSKSAPKSTKGSEESKTSSAASASVTTSGSASVSAASSGKDDSSNGLSSPNSTNHSGTRLSTAGASDDASSASASETGAAASSGGSSGSASASSSGSAASAAASGSSSASSSSMDQSDDAAILKAAWSLISLSSIAMALFL</sequence>
<keyword evidence="4" id="KW-0336">GPI-anchor</keyword>
<evidence type="ECO:0000256" key="3">
    <source>
        <dbReference type="ARBA" id="ARBA00004589"/>
    </source>
</evidence>
<dbReference type="InterPro" id="IPR017168">
    <property type="entry name" value="CHR-like"/>
</dbReference>
<feature type="signal peptide" evidence="21">
    <location>
        <begin position="1"/>
        <end position="19"/>
    </location>
</feature>
<comment type="similarity">
    <text evidence="15">Belongs to the glycosyl hydrolase 16 family. CRH1 subfamily.</text>
</comment>
<evidence type="ECO:0000256" key="10">
    <source>
        <dbReference type="ARBA" id="ARBA00023157"/>
    </source>
</evidence>
<comment type="caution">
    <text evidence="23">The sequence shown here is derived from an EMBL/GenBank/DDBJ whole genome shotgun (WGS) entry which is preliminary data.</text>
</comment>
<feature type="compositionally biased region" description="Polar residues" evidence="20">
    <location>
        <begin position="331"/>
        <end position="346"/>
    </location>
</feature>
<keyword evidence="9 17" id="KW-0472">Membrane</keyword>
<feature type="disulfide bond" evidence="19">
    <location>
        <begin position="25"/>
        <end position="32"/>
    </location>
</feature>
<feature type="chain" id="PRO_5024842773" description="Crh-like protein" evidence="21">
    <location>
        <begin position="20"/>
        <end position="427"/>
    </location>
</feature>
<keyword evidence="5" id="KW-0328">Glycosyltransferase</keyword>
<gene>
    <name evidence="23" type="ORF">TRICI_005973</name>
</gene>
<protein>
    <recommendedName>
        <fullName evidence="17">Crh-like protein</fullName>
        <ecNumber evidence="17">3.2.-.-</ecNumber>
    </recommendedName>
</protein>
<dbReference type="GO" id="GO:0031505">
    <property type="term" value="P:fungal-type cell wall organization"/>
    <property type="evidence" value="ECO:0007669"/>
    <property type="project" value="TreeGrafter"/>
</dbReference>
<keyword evidence="14" id="KW-0961">Cell wall biogenesis/degradation</keyword>
<evidence type="ECO:0000256" key="11">
    <source>
        <dbReference type="ARBA" id="ARBA00023180"/>
    </source>
</evidence>
<dbReference type="Pfam" id="PF00722">
    <property type="entry name" value="Glyco_hydro_16"/>
    <property type="match status" value="1"/>
</dbReference>
<evidence type="ECO:0000256" key="2">
    <source>
        <dbReference type="ARBA" id="ARBA00004196"/>
    </source>
</evidence>
<evidence type="ECO:0000256" key="18">
    <source>
        <dbReference type="PIRSR" id="PIRSR037299-1"/>
    </source>
</evidence>
<evidence type="ECO:0000256" key="20">
    <source>
        <dbReference type="SAM" id="MobiDB-lite"/>
    </source>
</evidence>
<dbReference type="Gene3D" id="2.60.120.200">
    <property type="match status" value="1"/>
</dbReference>
<evidence type="ECO:0000256" key="4">
    <source>
        <dbReference type="ARBA" id="ARBA00022622"/>
    </source>
</evidence>
<dbReference type="GO" id="GO:0016757">
    <property type="term" value="F:glycosyltransferase activity"/>
    <property type="evidence" value="ECO:0007669"/>
    <property type="project" value="UniProtKB-KW"/>
</dbReference>
<evidence type="ECO:0000256" key="17">
    <source>
        <dbReference type="PIRNR" id="PIRNR037299"/>
    </source>
</evidence>
<dbReference type="InterPro" id="IPR013320">
    <property type="entry name" value="ConA-like_dom_sf"/>
</dbReference>
<dbReference type="GO" id="GO:0009277">
    <property type="term" value="C:fungal-type cell wall"/>
    <property type="evidence" value="ECO:0007669"/>
    <property type="project" value="TreeGrafter"/>
</dbReference>
<comment type="catalytic activity">
    <reaction evidence="1">
        <text>Random endo-hydrolysis of N-acetyl-beta-D-glucosaminide (1-&gt;4)-beta-linkages in chitin and chitodextrins.</text>
        <dbReference type="EC" id="3.2.1.14"/>
    </reaction>
</comment>
<evidence type="ECO:0000256" key="8">
    <source>
        <dbReference type="ARBA" id="ARBA00022801"/>
    </source>
</evidence>
<dbReference type="PROSITE" id="PS51762">
    <property type="entry name" value="GH16_2"/>
    <property type="match status" value="1"/>
</dbReference>
<evidence type="ECO:0000259" key="22">
    <source>
        <dbReference type="PROSITE" id="PS51762"/>
    </source>
</evidence>
<organism evidence="23 24">
    <name type="scientific">Trichomonascus ciferrii</name>
    <dbReference type="NCBI Taxonomy" id="44093"/>
    <lineage>
        <taxon>Eukaryota</taxon>
        <taxon>Fungi</taxon>
        <taxon>Dikarya</taxon>
        <taxon>Ascomycota</taxon>
        <taxon>Saccharomycotina</taxon>
        <taxon>Dipodascomycetes</taxon>
        <taxon>Dipodascales</taxon>
        <taxon>Trichomonascaceae</taxon>
        <taxon>Trichomonascus</taxon>
        <taxon>Trichomonascus ciferrii complex</taxon>
    </lineage>
</organism>
<feature type="compositionally biased region" description="Low complexity" evidence="20">
    <location>
        <begin position="303"/>
        <end position="324"/>
    </location>
</feature>
<evidence type="ECO:0000313" key="23">
    <source>
        <dbReference type="EMBL" id="KAA8901895.1"/>
    </source>
</evidence>
<comment type="function">
    <text evidence="16">Dual chitinase/transglycosylase that plays a role in cell wall architecture. Chitinase and transglycosylase activities are coupled. Required for the polysaccharide cross-linking at the septa and the cell wall. More specifically, transfers chitin to 1,6-beta-glucan in the cell wall.</text>
</comment>
<evidence type="ECO:0000256" key="9">
    <source>
        <dbReference type="ARBA" id="ARBA00023136"/>
    </source>
</evidence>
<keyword evidence="10 19" id="KW-1015">Disulfide bond</keyword>
<dbReference type="AlphaFoldDB" id="A0A642US60"/>
<feature type="active site" description="Nucleophile" evidence="18">
    <location>
        <position position="119"/>
    </location>
</feature>
<evidence type="ECO:0000256" key="5">
    <source>
        <dbReference type="ARBA" id="ARBA00022676"/>
    </source>
</evidence>
<dbReference type="CDD" id="cd02183">
    <property type="entry name" value="GH16_fungal_CRH1_transglycosylase"/>
    <property type="match status" value="1"/>
</dbReference>
<comment type="subcellular location">
    <subcellularLocation>
        <location evidence="2">Cell envelope</location>
    </subcellularLocation>
    <subcellularLocation>
        <location evidence="3">Membrane</location>
        <topology evidence="3">Lipid-anchor</topology>
        <topology evidence="3">GPI-anchor</topology>
    </subcellularLocation>
</comment>
<accession>A0A642US60</accession>
<feature type="region of interest" description="Disordered" evidence="20">
    <location>
        <begin position="259"/>
        <end position="401"/>
    </location>
</feature>
<evidence type="ECO:0000256" key="16">
    <source>
        <dbReference type="ARBA" id="ARBA00093308"/>
    </source>
</evidence>
<evidence type="ECO:0000256" key="12">
    <source>
        <dbReference type="ARBA" id="ARBA00023288"/>
    </source>
</evidence>